<evidence type="ECO:0000313" key="6">
    <source>
        <dbReference type="EMBL" id="MCQ8771167.1"/>
    </source>
</evidence>
<organism evidence="6 7">
    <name type="scientific">Streptomyces telluris</name>
    <dbReference type="NCBI Taxonomy" id="2720021"/>
    <lineage>
        <taxon>Bacteria</taxon>
        <taxon>Bacillati</taxon>
        <taxon>Actinomycetota</taxon>
        <taxon>Actinomycetes</taxon>
        <taxon>Kitasatosporales</taxon>
        <taxon>Streptomycetaceae</taxon>
        <taxon>Streptomyces</taxon>
    </lineage>
</organism>
<comment type="cofactor">
    <cofactor evidence="1">
        <name>Fe(2+)</name>
        <dbReference type="ChEBI" id="CHEBI:29033"/>
    </cofactor>
</comment>
<dbReference type="GO" id="GO:0051213">
    <property type="term" value="F:dioxygenase activity"/>
    <property type="evidence" value="ECO:0007669"/>
    <property type="project" value="UniProtKB-KW"/>
</dbReference>
<sequence length="345" mass="38081">MTTSPAPTGTAWPDWELSEGKPATTVVPRFGTVADACTWLASVAADLRARLHEHGALYLRGLPLAGVEDFARVRDVLLPRRTPYREKATPRSDFGDDVYSSTDLPPAQAIRMHNENSYTLTFPGLLMFACLTAPEEGGATPVADVREVLRRMPAGLVARMRGAGWVLNRHYSEHISASWQSAFATEDRADVEKYCTDNLIGWEWGDDDGLRTGQLRPGIVRHPATGDEVWFNHLAFWSSWSLDDELRETLLDEFGASGLPFETGFGDGLPFTRRELEEINAAYEAATVRRTWQAGDLMLVDNILTSHGRDPFRGDRKIVVAMGEPVELAACSPTVAPAARTERPA</sequence>
<feature type="domain" description="TauD/TfdA-like" evidence="5">
    <location>
        <begin position="39"/>
        <end position="321"/>
    </location>
</feature>
<protein>
    <submittedName>
        <fullName evidence="6">TauD/TfdA family dioxygenase</fullName>
    </submittedName>
</protein>
<evidence type="ECO:0000256" key="4">
    <source>
        <dbReference type="ARBA" id="ARBA00023194"/>
    </source>
</evidence>
<keyword evidence="6" id="KW-0223">Dioxygenase</keyword>
<dbReference type="EMBL" id="JANIID010000012">
    <property type="protein sequence ID" value="MCQ8771167.1"/>
    <property type="molecule type" value="Genomic_DNA"/>
</dbReference>
<gene>
    <name evidence="6" type="ORF">NQU55_15530</name>
</gene>
<dbReference type="Proteomes" id="UP001142374">
    <property type="component" value="Unassembled WGS sequence"/>
</dbReference>
<keyword evidence="4" id="KW-0045">Antibiotic biosynthesis</keyword>
<name>A0A9X2LH17_9ACTN</name>
<dbReference type="RefSeq" id="WP_168095516.1">
    <property type="nucleotide sequence ID" value="NZ_JAATER010000432.1"/>
</dbReference>
<dbReference type="InterPro" id="IPR050411">
    <property type="entry name" value="AlphaKG_dependent_hydroxylases"/>
</dbReference>
<dbReference type="Gene3D" id="3.60.130.10">
    <property type="entry name" value="Clavaminate synthase-like"/>
    <property type="match status" value="1"/>
</dbReference>
<dbReference type="GO" id="GO:0017000">
    <property type="term" value="P:antibiotic biosynthetic process"/>
    <property type="evidence" value="ECO:0007669"/>
    <property type="project" value="UniProtKB-KW"/>
</dbReference>
<evidence type="ECO:0000256" key="3">
    <source>
        <dbReference type="ARBA" id="ARBA00023004"/>
    </source>
</evidence>
<evidence type="ECO:0000256" key="2">
    <source>
        <dbReference type="ARBA" id="ARBA00023002"/>
    </source>
</evidence>
<reference evidence="6" key="1">
    <citation type="submission" date="2022-06" db="EMBL/GenBank/DDBJ databases">
        <title>WGS of actinobacteria.</title>
        <authorList>
            <person name="Thawai C."/>
        </authorList>
    </citation>
    <scope>NUCLEOTIDE SEQUENCE</scope>
    <source>
        <strain evidence="6">AA8</strain>
    </source>
</reference>
<dbReference type="InterPro" id="IPR042098">
    <property type="entry name" value="TauD-like_sf"/>
</dbReference>
<evidence type="ECO:0000256" key="1">
    <source>
        <dbReference type="ARBA" id="ARBA00001954"/>
    </source>
</evidence>
<dbReference type="SUPFAM" id="SSF51197">
    <property type="entry name" value="Clavaminate synthase-like"/>
    <property type="match status" value="1"/>
</dbReference>
<accession>A0A9X2LH17</accession>
<proteinExistence type="predicted"/>
<dbReference type="PANTHER" id="PTHR10696:SF56">
    <property type="entry name" value="TAUD_TFDA-LIKE DOMAIN-CONTAINING PROTEIN"/>
    <property type="match status" value="1"/>
</dbReference>
<dbReference type="PANTHER" id="PTHR10696">
    <property type="entry name" value="GAMMA-BUTYROBETAINE HYDROXYLASE-RELATED"/>
    <property type="match status" value="1"/>
</dbReference>
<evidence type="ECO:0000259" key="5">
    <source>
        <dbReference type="Pfam" id="PF02668"/>
    </source>
</evidence>
<dbReference type="InterPro" id="IPR003819">
    <property type="entry name" value="TauD/TfdA-like"/>
</dbReference>
<dbReference type="Pfam" id="PF02668">
    <property type="entry name" value="TauD"/>
    <property type="match status" value="1"/>
</dbReference>
<keyword evidence="7" id="KW-1185">Reference proteome</keyword>
<keyword evidence="2" id="KW-0560">Oxidoreductase</keyword>
<keyword evidence="3" id="KW-0408">Iron</keyword>
<dbReference type="AlphaFoldDB" id="A0A9X2LH17"/>
<comment type="caution">
    <text evidence="6">The sequence shown here is derived from an EMBL/GenBank/DDBJ whole genome shotgun (WGS) entry which is preliminary data.</text>
</comment>
<evidence type="ECO:0000313" key="7">
    <source>
        <dbReference type="Proteomes" id="UP001142374"/>
    </source>
</evidence>